<protein>
    <submittedName>
        <fullName evidence="2">Uncharacterized protein</fullName>
    </submittedName>
</protein>
<feature type="transmembrane region" description="Helical" evidence="1">
    <location>
        <begin position="184"/>
        <end position="202"/>
    </location>
</feature>
<reference evidence="2" key="1">
    <citation type="submission" date="2023-07" db="EMBL/GenBank/DDBJ databases">
        <title>Genomic Encyclopedia of Type Strains, Phase IV (KMG-IV): sequencing the most valuable type-strain genomes for metagenomic binning, comparative biology and taxonomic classification.</title>
        <authorList>
            <person name="Goeker M."/>
        </authorList>
    </citation>
    <scope>NUCLEOTIDE SEQUENCE</scope>
    <source>
        <strain evidence="2">DSM 26174</strain>
    </source>
</reference>
<keyword evidence="1" id="KW-1133">Transmembrane helix</keyword>
<comment type="caution">
    <text evidence="2">The sequence shown here is derived from an EMBL/GenBank/DDBJ whole genome shotgun (WGS) entry which is preliminary data.</text>
</comment>
<keyword evidence="1" id="KW-0472">Membrane</keyword>
<keyword evidence="1" id="KW-0812">Transmembrane</keyword>
<accession>A0AAE4BSE3</accession>
<evidence type="ECO:0000313" key="3">
    <source>
        <dbReference type="Proteomes" id="UP001185092"/>
    </source>
</evidence>
<feature type="transmembrane region" description="Helical" evidence="1">
    <location>
        <begin position="82"/>
        <end position="103"/>
    </location>
</feature>
<dbReference type="EMBL" id="JAVDQD010000006">
    <property type="protein sequence ID" value="MDR6241149.1"/>
    <property type="molecule type" value="Genomic_DNA"/>
</dbReference>
<gene>
    <name evidence="2" type="ORF">HNQ88_004225</name>
</gene>
<dbReference type="AlphaFoldDB" id="A0AAE4BSE3"/>
<evidence type="ECO:0000256" key="1">
    <source>
        <dbReference type="SAM" id="Phobius"/>
    </source>
</evidence>
<organism evidence="2 3">
    <name type="scientific">Aureibacter tunicatorum</name>
    <dbReference type="NCBI Taxonomy" id="866807"/>
    <lineage>
        <taxon>Bacteria</taxon>
        <taxon>Pseudomonadati</taxon>
        <taxon>Bacteroidota</taxon>
        <taxon>Cytophagia</taxon>
        <taxon>Cytophagales</taxon>
        <taxon>Persicobacteraceae</taxon>
        <taxon>Aureibacter</taxon>
    </lineage>
</organism>
<name>A0AAE4BSE3_9BACT</name>
<feature type="transmembrane region" description="Helical" evidence="1">
    <location>
        <begin position="109"/>
        <end position="126"/>
    </location>
</feature>
<feature type="transmembrane region" description="Helical" evidence="1">
    <location>
        <begin position="138"/>
        <end position="164"/>
    </location>
</feature>
<dbReference type="Proteomes" id="UP001185092">
    <property type="component" value="Unassembled WGS sequence"/>
</dbReference>
<evidence type="ECO:0000313" key="2">
    <source>
        <dbReference type="EMBL" id="MDR6241149.1"/>
    </source>
</evidence>
<sequence length="225" mass="24829">MIREEQLLFCKKCQNRKMNVEQGLLCGLTNEKAAFENTCPDFKDDPSVANTPSDESIGYNTEELENELTFEMLEQLKMEQQLIPAIVTGCIAGLLGAVVWGVISVVTGYQIGYLALAIGAGVGFTIRKFGKGIEKIFGIFGAAIALLSVVFGNFLSIVGQVANYEGLGYLETILMIDYSLLPDIMMETFSVIDILFYGLAIVEGYKFSFRQITQEELIELKKQSA</sequence>
<proteinExistence type="predicted"/>
<dbReference type="RefSeq" id="WP_338390317.1">
    <property type="nucleotide sequence ID" value="NZ_AP025305.1"/>
</dbReference>
<keyword evidence="3" id="KW-1185">Reference proteome</keyword>